<dbReference type="KEGG" id="mai:MICA_196"/>
<evidence type="ECO:0000313" key="2">
    <source>
        <dbReference type="EMBL" id="AEP08542.1"/>
    </source>
</evidence>
<keyword evidence="1" id="KW-0472">Membrane</keyword>
<reference evidence="2 3" key="1">
    <citation type="journal article" date="2011" name="BMC Genomics">
        <title>Genomic insights into an obligate epibiotic bacterial predator: Micavibrio aeruginosavorus ARL-13.</title>
        <authorList>
            <person name="Wang Z."/>
            <person name="Kadouri D."/>
            <person name="Wu M."/>
        </authorList>
    </citation>
    <scope>NUCLEOTIDE SEQUENCE [LARGE SCALE GENOMIC DNA]</scope>
    <source>
        <strain evidence="2 3">ARL-13</strain>
    </source>
</reference>
<feature type="transmembrane region" description="Helical" evidence="1">
    <location>
        <begin position="194"/>
        <end position="219"/>
    </location>
</feature>
<sequence length="897" mass="98061">MPNETKTITTRQVLKFALLPGVIPMARDLVGSGFSHVSFFMAQVFRAARLLPPGHPYLSPQNIRKFGISNVLGEAYRNLQFNKSHADQIVIFSIVCLGFLLLLLQIGILLFSLMVQTAKAAMPAGYGDFFKIQNAQNDIAFILLDRVFGVPGMFTDANGGGTCVATNTPCLQSTVPDGPWPFAYHGALHDMLQFYSIGLMVIAVIIFLYFAVAIVVETAQSGTPFGRRFNHVWAPIRMVVALGLLVPLSYGLNGAQYVTLYAAKWGSNMASNGWSLFNQRLVGTTLLGNPNFLVAEPQQPKPNDLLQFYTVLAACTKSYELLAEGKVSINAYLVRSVTRAPEFMLLSDAAWADALQFYDNGDIIVVFGERDPIRHKNKPGYVMPYCGQLVMTTTDVQEPGSRFIQQSYYEGLIRAPWNQINTEDNGSYFINAGYAAVKEALPNSTASSITNTMPTPQDRDDLVRSWSENIDQWIYYGTVQQIGGAQWLFTQQDLGWGGGGIWYNKIAQMNGAMIAAAYNIPFPTKYPAIMEYVLEEKRKKDNEIISQLRYQPTMADGVAVEFTEYGAALSSALNRAYDIWNVEAAGQPSGAENIPIPTSQNILIDVINAMFGTEGLFNMRNNANVHPLAQLVALGKSMVDSAITNLGIAAGSGAVATLSNLLNGLFGIGPLAGAFSSIASGVAFMTLSMGFVLYYVLPFLPFIYFFFAVGNWVKGVFEAMVGVPLWALAHIRIDGDGLMGDAAKDGYFLIFEIFMRPLFIVFGLIAAVSIFAAQVQVLNSIFDLVVSNLTGFNNEDAQNALDGQLGAWEFMRSTIDYFFHTVIYAIIVYMMGMASFKLITLIPNHVMYWLGTNVNGFGDFSGDPAEHLVRNVSMGANSVGGSLKGAAGSLQGMFAKQ</sequence>
<keyword evidence="1" id="KW-0812">Transmembrane</keyword>
<feature type="transmembrane region" description="Helical" evidence="1">
    <location>
        <begin position="231"/>
        <end position="252"/>
    </location>
</feature>
<evidence type="ECO:0000256" key="1">
    <source>
        <dbReference type="SAM" id="Phobius"/>
    </source>
</evidence>
<feature type="transmembrane region" description="Helical" evidence="1">
    <location>
        <begin position="89"/>
        <end position="113"/>
    </location>
</feature>
<feature type="transmembrane region" description="Helical" evidence="1">
    <location>
        <begin position="646"/>
        <end position="666"/>
    </location>
</feature>
<dbReference type="HOGENOM" id="CLU_328953_0_0_5"/>
<dbReference type="EMBL" id="CP002382">
    <property type="protein sequence ID" value="AEP08542.1"/>
    <property type="molecule type" value="Genomic_DNA"/>
</dbReference>
<dbReference type="InterPro" id="IPR027628">
    <property type="entry name" value="DotA_TraY"/>
</dbReference>
<keyword evidence="3" id="KW-1185">Reference proteome</keyword>
<keyword evidence="1" id="KW-1133">Transmembrane helix</keyword>
<accession>G2KP34</accession>
<feature type="transmembrane region" description="Helical" evidence="1">
    <location>
        <begin position="817"/>
        <end position="839"/>
    </location>
</feature>
<gene>
    <name evidence="2" type="ordered locus">MICA_196</name>
</gene>
<dbReference type="AlphaFoldDB" id="G2KP34"/>
<proteinExistence type="predicted"/>
<dbReference type="RefSeq" id="WP_014101765.1">
    <property type="nucleotide sequence ID" value="NC_016026.1"/>
</dbReference>
<dbReference type="eggNOG" id="COG0697">
    <property type="taxonomic scope" value="Bacteria"/>
</dbReference>
<dbReference type="NCBIfam" id="TIGR04346">
    <property type="entry name" value="DotA_TraY"/>
    <property type="match status" value="1"/>
</dbReference>
<evidence type="ECO:0000313" key="3">
    <source>
        <dbReference type="Proteomes" id="UP000009286"/>
    </source>
</evidence>
<dbReference type="STRING" id="856793.MICA_196"/>
<feature type="transmembrane region" description="Helical" evidence="1">
    <location>
        <begin position="749"/>
        <end position="773"/>
    </location>
</feature>
<protein>
    <submittedName>
        <fullName evidence="2">Putative membrane protein</fullName>
    </submittedName>
</protein>
<organism evidence="2 3">
    <name type="scientific">Micavibrio aeruginosavorus (strain ARL-13)</name>
    <dbReference type="NCBI Taxonomy" id="856793"/>
    <lineage>
        <taxon>Bacteria</taxon>
        <taxon>Pseudomonadati</taxon>
        <taxon>Bdellovibrionota</taxon>
        <taxon>Bdellovibrionia</taxon>
        <taxon>Bdellovibrionales</taxon>
        <taxon>Pseudobdellovibrionaceae</taxon>
        <taxon>Micavibrio</taxon>
    </lineage>
</organism>
<name>G2KP34_MICAA</name>
<dbReference type="Proteomes" id="UP000009286">
    <property type="component" value="Chromosome"/>
</dbReference>